<sequence length="117" mass="12598">MYYGIRNSVNSSRSGSGRGRRSHSEPAPLSSGTTFRRAQTDPTRPPPSYTTIFGPTEAGDAIPLHEFPTVEPCSRPLETIPEAKQAPRESHAVGQKGVNPGEVDGLRTQVVARKDGK</sequence>
<feature type="compositionally biased region" description="Polar residues" evidence="1">
    <location>
        <begin position="30"/>
        <end position="42"/>
    </location>
</feature>
<evidence type="ECO:0000313" key="3">
    <source>
        <dbReference type="Proteomes" id="UP000034164"/>
    </source>
</evidence>
<dbReference type="Proteomes" id="UP000034164">
    <property type="component" value="Unassembled WGS sequence"/>
</dbReference>
<protein>
    <submittedName>
        <fullName evidence="2">Uncharacterized protein</fullName>
    </submittedName>
</protein>
<feature type="compositionally biased region" description="Low complexity" evidence="1">
    <location>
        <begin position="1"/>
        <end position="15"/>
    </location>
</feature>
<proteinExistence type="predicted"/>
<dbReference type="EMBL" id="LCZI01001311">
    <property type="protein sequence ID" value="KKZ61347.1"/>
    <property type="molecule type" value="Genomic_DNA"/>
</dbReference>
<accession>A0A0G2HT68</accession>
<gene>
    <name evidence="2" type="ORF">EMCG_04066</name>
</gene>
<feature type="region of interest" description="Disordered" evidence="1">
    <location>
        <begin position="1"/>
        <end position="61"/>
    </location>
</feature>
<comment type="caution">
    <text evidence="2">The sequence shown here is derived from an EMBL/GenBank/DDBJ whole genome shotgun (WGS) entry which is preliminary data.</text>
</comment>
<name>A0A0G2HT68_9EURO</name>
<feature type="region of interest" description="Disordered" evidence="1">
    <location>
        <begin position="82"/>
        <end position="117"/>
    </location>
</feature>
<evidence type="ECO:0000256" key="1">
    <source>
        <dbReference type="SAM" id="MobiDB-lite"/>
    </source>
</evidence>
<dbReference type="VEuPathDB" id="FungiDB:EMCG_04066"/>
<evidence type="ECO:0000313" key="2">
    <source>
        <dbReference type="EMBL" id="KKZ61347.1"/>
    </source>
</evidence>
<reference evidence="3" key="1">
    <citation type="journal article" date="2015" name="PLoS Genet.">
        <title>The dynamic genome and transcriptome of the human fungal pathogen Blastomyces and close relative Emmonsia.</title>
        <authorList>
            <person name="Munoz J.F."/>
            <person name="Gauthier G.M."/>
            <person name="Desjardins C.A."/>
            <person name="Gallo J.E."/>
            <person name="Holder J."/>
            <person name="Sullivan T.D."/>
            <person name="Marty A.J."/>
            <person name="Carmen J.C."/>
            <person name="Chen Z."/>
            <person name="Ding L."/>
            <person name="Gujja S."/>
            <person name="Magrini V."/>
            <person name="Misas E."/>
            <person name="Mitreva M."/>
            <person name="Priest M."/>
            <person name="Saif S."/>
            <person name="Whiston E.A."/>
            <person name="Young S."/>
            <person name="Zeng Q."/>
            <person name="Goldman W.E."/>
            <person name="Mardis E.R."/>
            <person name="Taylor J.W."/>
            <person name="McEwen J.G."/>
            <person name="Clay O.K."/>
            <person name="Klein B.S."/>
            <person name="Cuomo C.A."/>
        </authorList>
    </citation>
    <scope>NUCLEOTIDE SEQUENCE [LARGE SCALE GENOMIC DNA]</scope>
    <source>
        <strain evidence="3">UAMH 3008</strain>
    </source>
</reference>
<dbReference type="AlphaFoldDB" id="A0A0G2HT68"/>
<organism evidence="2 3">
    <name type="scientific">[Emmonsia] crescens</name>
    <dbReference type="NCBI Taxonomy" id="73230"/>
    <lineage>
        <taxon>Eukaryota</taxon>
        <taxon>Fungi</taxon>
        <taxon>Dikarya</taxon>
        <taxon>Ascomycota</taxon>
        <taxon>Pezizomycotina</taxon>
        <taxon>Eurotiomycetes</taxon>
        <taxon>Eurotiomycetidae</taxon>
        <taxon>Onygenales</taxon>
        <taxon>Ajellomycetaceae</taxon>
        <taxon>Emergomyces</taxon>
    </lineage>
</organism>